<proteinExistence type="predicted"/>
<feature type="transmembrane region" description="Helical" evidence="1">
    <location>
        <begin position="36"/>
        <end position="56"/>
    </location>
</feature>
<dbReference type="RefSeq" id="WP_113986380.1">
    <property type="nucleotide sequence ID" value="NZ_QMEY01000036.1"/>
</dbReference>
<keyword evidence="1" id="KW-1133">Transmembrane helix</keyword>
<evidence type="ECO:0000313" key="3">
    <source>
        <dbReference type="Proteomes" id="UP000253303"/>
    </source>
</evidence>
<keyword evidence="1" id="KW-0472">Membrane</keyword>
<accession>A0A366LJY1</accession>
<dbReference type="AlphaFoldDB" id="A0A366LJY1"/>
<evidence type="ECO:0000313" key="2">
    <source>
        <dbReference type="EMBL" id="RBQ14206.1"/>
    </source>
</evidence>
<name>A0A366LJY1_9ACTN</name>
<reference evidence="2 3" key="1">
    <citation type="submission" date="2018-06" db="EMBL/GenBank/DDBJ databases">
        <title>Sphaerisporangium craniellae sp. nov., isolated from a marine sponge in the South China Sea.</title>
        <authorList>
            <person name="Li L."/>
        </authorList>
    </citation>
    <scope>NUCLEOTIDE SEQUENCE [LARGE SCALE GENOMIC DNA]</scope>
    <source>
        <strain evidence="2 3">LHW63015</strain>
    </source>
</reference>
<dbReference type="OrthoDB" id="3825558at2"/>
<keyword evidence="3" id="KW-1185">Reference proteome</keyword>
<dbReference type="Pfam" id="PF11377">
    <property type="entry name" value="DUF3180"/>
    <property type="match status" value="1"/>
</dbReference>
<feature type="transmembrane region" description="Helical" evidence="1">
    <location>
        <begin position="77"/>
        <end position="103"/>
    </location>
</feature>
<organism evidence="2 3">
    <name type="scientific">Spongiactinospora rosea</name>
    <dbReference type="NCBI Taxonomy" id="2248750"/>
    <lineage>
        <taxon>Bacteria</taxon>
        <taxon>Bacillati</taxon>
        <taxon>Actinomycetota</taxon>
        <taxon>Actinomycetes</taxon>
        <taxon>Streptosporangiales</taxon>
        <taxon>Streptosporangiaceae</taxon>
        <taxon>Spongiactinospora</taxon>
    </lineage>
</organism>
<dbReference type="EMBL" id="QMEY01000036">
    <property type="protein sequence ID" value="RBQ14206.1"/>
    <property type="molecule type" value="Genomic_DNA"/>
</dbReference>
<feature type="transmembrane region" description="Helical" evidence="1">
    <location>
        <begin position="115"/>
        <end position="135"/>
    </location>
</feature>
<evidence type="ECO:0000256" key="1">
    <source>
        <dbReference type="SAM" id="Phobius"/>
    </source>
</evidence>
<gene>
    <name evidence="2" type="ORF">DP939_41745</name>
</gene>
<protein>
    <submittedName>
        <fullName evidence="2">DUF3180 domain-containing protein</fullName>
    </submittedName>
</protein>
<dbReference type="InterPro" id="IPR021517">
    <property type="entry name" value="DUF3180"/>
</dbReference>
<keyword evidence="1" id="KW-0812">Transmembrane</keyword>
<dbReference type="Proteomes" id="UP000253303">
    <property type="component" value="Unassembled WGS sequence"/>
</dbReference>
<feature type="transmembrane region" description="Helical" evidence="1">
    <location>
        <begin position="7"/>
        <end position="24"/>
    </location>
</feature>
<comment type="caution">
    <text evidence="2">The sequence shown here is derived from an EMBL/GenBank/DDBJ whole genome shotgun (WGS) entry which is preliminary data.</text>
</comment>
<sequence>MKPTRPLPLVGIFVVIGLVTWALLQRSYSMLPTVPWTAIPTVLLLAVGELISGVGTRNRIRRRPGTKPVEPLAVARLAALAKASAYAGAVFGGVFAGFVLHVAQMLERAVPLRDFYVTGGSLLACVALVCAALFLEYCCRIPKDEQDEPGEQPH</sequence>